<proteinExistence type="predicted"/>
<dbReference type="PROSITE" id="PS51186">
    <property type="entry name" value="GNAT"/>
    <property type="match status" value="1"/>
</dbReference>
<dbReference type="Proteomes" id="UP001165090">
    <property type="component" value="Unassembled WGS sequence"/>
</dbReference>
<organism evidence="2 3">
    <name type="scientific">Volvox africanus</name>
    <dbReference type="NCBI Taxonomy" id="51714"/>
    <lineage>
        <taxon>Eukaryota</taxon>
        <taxon>Viridiplantae</taxon>
        <taxon>Chlorophyta</taxon>
        <taxon>core chlorophytes</taxon>
        <taxon>Chlorophyceae</taxon>
        <taxon>CS clade</taxon>
        <taxon>Chlamydomonadales</taxon>
        <taxon>Volvocaceae</taxon>
        <taxon>Volvox</taxon>
    </lineage>
</organism>
<dbReference type="Pfam" id="PF13508">
    <property type="entry name" value="Acetyltransf_7"/>
    <property type="match status" value="1"/>
</dbReference>
<evidence type="ECO:0000313" key="3">
    <source>
        <dbReference type="Proteomes" id="UP001165090"/>
    </source>
</evidence>
<evidence type="ECO:0000313" key="2">
    <source>
        <dbReference type="EMBL" id="GLI69343.1"/>
    </source>
</evidence>
<comment type="caution">
    <text evidence="2">The sequence shown here is derived from an EMBL/GenBank/DDBJ whole genome shotgun (WGS) entry which is preliminary data.</text>
</comment>
<sequence length="330" mass="34857">TQPAVAKGAAHAMHALTRSTAAKPHRVQAALSRPTICDKCRSSLAVNRSMTTSISNNNDRLCSISRDLSDVRSRWLPDQPTFVCPPSMAQGSPSPSDQAWAERGIFLSYGKVNLSYKEVERLLQLANLDINPSDFRSATEVVWAYRYQNTLASSEGSGTLLASDQEGRSCGAVELIGFAAAEVAPPGPLPSKNRGPVAEQHWRKRQSAADTFGAEGHDVCISVTAEAAGIGRAAPSVTAGPGGSSEKTTVATVWFLAVHPALRGQGLGRALLERIVSELRAGDNGDGRGGASLVTLRAVSRATAFYDRLGLMRDPALPLVRAGRDKSGVG</sequence>
<dbReference type="InterPro" id="IPR016181">
    <property type="entry name" value="Acyl_CoA_acyltransferase"/>
</dbReference>
<evidence type="ECO:0000259" key="1">
    <source>
        <dbReference type="PROSITE" id="PS51186"/>
    </source>
</evidence>
<keyword evidence="3" id="KW-1185">Reference proteome</keyword>
<dbReference type="Gene3D" id="3.40.630.30">
    <property type="match status" value="1"/>
</dbReference>
<dbReference type="CDD" id="cd04301">
    <property type="entry name" value="NAT_SF"/>
    <property type="match status" value="1"/>
</dbReference>
<dbReference type="InterPro" id="IPR000182">
    <property type="entry name" value="GNAT_dom"/>
</dbReference>
<feature type="domain" description="N-acetyltransferase" evidence="1">
    <location>
        <begin position="173"/>
        <end position="330"/>
    </location>
</feature>
<feature type="non-terminal residue" evidence="2">
    <location>
        <position position="1"/>
    </location>
</feature>
<dbReference type="EMBL" id="BSDZ01000086">
    <property type="protein sequence ID" value="GLI69343.1"/>
    <property type="molecule type" value="Genomic_DNA"/>
</dbReference>
<dbReference type="SUPFAM" id="SSF55729">
    <property type="entry name" value="Acyl-CoA N-acyltransferases (Nat)"/>
    <property type="match status" value="1"/>
</dbReference>
<reference evidence="2 3" key="1">
    <citation type="journal article" date="2023" name="IScience">
        <title>Expanded male sex-determining region conserved during the evolution of homothallism in the green alga Volvox.</title>
        <authorList>
            <person name="Yamamoto K."/>
            <person name="Matsuzaki R."/>
            <person name="Mahakham W."/>
            <person name="Heman W."/>
            <person name="Sekimoto H."/>
            <person name="Kawachi M."/>
            <person name="Minakuchi Y."/>
            <person name="Toyoda A."/>
            <person name="Nozaki H."/>
        </authorList>
    </citation>
    <scope>NUCLEOTIDE SEQUENCE [LARGE SCALE GENOMIC DNA]</scope>
    <source>
        <strain evidence="2 3">NIES-4468</strain>
    </source>
</reference>
<gene>
    <name evidence="2" type="ORF">VaNZ11_013929</name>
</gene>
<name>A0ABQ5SIN2_9CHLO</name>
<accession>A0ABQ5SIN2</accession>
<protein>
    <recommendedName>
        <fullName evidence="1">N-acetyltransferase domain-containing protein</fullName>
    </recommendedName>
</protein>